<comment type="caution">
    <text evidence="5">The sequence shown here is derived from an EMBL/GenBank/DDBJ whole genome shotgun (WGS) entry which is preliminary data.</text>
</comment>
<dbReference type="PANTHER" id="PTHR24321:SF8">
    <property type="entry name" value="ESTRADIOL 17-BETA-DEHYDROGENASE 8-RELATED"/>
    <property type="match status" value="1"/>
</dbReference>
<proteinExistence type="inferred from homology"/>
<sequence length="251" mass="25808">MVATSGRFVDRCVLVLGGNAGIGLAAARMFAAEGAKVAITGRNADTIAAAAQEIEGLGIRADMGVIAETQAALAEVKEALGGIDVLFVNAGVGGFAMVPDVTEDFWDGIHNVNLRGAFFAIQHALPLMRDGGAIVITGSIGSVAAVPGNVAYAAAKAGLRAMARIVGKELLPRRIRVNMVSPGPTDTEIFKRDASEAEIQGMKDMLNSVVPLGRMGTSEEIARAVLFLASPDASFINGIDLMADGGCIELG</sequence>
<dbReference type="PROSITE" id="PS00061">
    <property type="entry name" value="ADH_SHORT"/>
    <property type="match status" value="1"/>
</dbReference>
<dbReference type="SUPFAM" id="SSF51735">
    <property type="entry name" value="NAD(P)-binding Rossmann-fold domains"/>
    <property type="match status" value="1"/>
</dbReference>
<feature type="domain" description="Ketoreductase" evidence="4">
    <location>
        <begin position="11"/>
        <end position="205"/>
    </location>
</feature>
<keyword evidence="3" id="KW-0520">NAD</keyword>
<evidence type="ECO:0000313" key="5">
    <source>
        <dbReference type="EMBL" id="NBC36575.1"/>
    </source>
</evidence>
<accession>A0ABW9XDH2</accession>
<dbReference type="EMBL" id="JAAAPO010000003">
    <property type="protein sequence ID" value="NBC36575.1"/>
    <property type="molecule type" value="Genomic_DNA"/>
</dbReference>
<dbReference type="InterPro" id="IPR036291">
    <property type="entry name" value="NAD(P)-bd_dom_sf"/>
</dbReference>
<dbReference type="PRINTS" id="PR00081">
    <property type="entry name" value="GDHRDH"/>
</dbReference>
<keyword evidence="6" id="KW-1185">Reference proteome</keyword>
<dbReference type="SMART" id="SM00822">
    <property type="entry name" value="PKS_KR"/>
    <property type="match status" value="1"/>
</dbReference>
<evidence type="ECO:0000313" key="6">
    <source>
        <dbReference type="Proteomes" id="UP000753724"/>
    </source>
</evidence>
<dbReference type="CDD" id="cd05233">
    <property type="entry name" value="SDR_c"/>
    <property type="match status" value="1"/>
</dbReference>
<dbReference type="InterPro" id="IPR020904">
    <property type="entry name" value="Sc_DH/Rdtase_CS"/>
</dbReference>
<name>A0ABW9XDH2_9SPHN</name>
<dbReference type="Proteomes" id="UP000753724">
    <property type="component" value="Unassembled WGS sequence"/>
</dbReference>
<keyword evidence="2" id="KW-0560">Oxidoreductase</keyword>
<evidence type="ECO:0000259" key="4">
    <source>
        <dbReference type="SMART" id="SM00822"/>
    </source>
</evidence>
<dbReference type="RefSeq" id="WP_161717854.1">
    <property type="nucleotide sequence ID" value="NZ_JAAAPO010000003.1"/>
</dbReference>
<reference evidence="6" key="1">
    <citation type="submission" date="2020-01" db="EMBL/GenBank/DDBJ databases">
        <title>Sphingomonas sp. strain CSW-10.</title>
        <authorList>
            <person name="Chen W.-M."/>
        </authorList>
    </citation>
    <scope>NUCLEOTIDE SEQUENCE [LARGE SCALE GENOMIC DNA]</scope>
    <source>
        <strain evidence="6">FSY-8</strain>
    </source>
</reference>
<comment type="similarity">
    <text evidence="1">Belongs to the short-chain dehydrogenases/reductases (SDR) family.</text>
</comment>
<evidence type="ECO:0000256" key="3">
    <source>
        <dbReference type="ARBA" id="ARBA00023027"/>
    </source>
</evidence>
<dbReference type="PANTHER" id="PTHR24321">
    <property type="entry name" value="DEHYDROGENASES, SHORT CHAIN"/>
    <property type="match status" value="1"/>
</dbReference>
<evidence type="ECO:0000256" key="2">
    <source>
        <dbReference type="ARBA" id="ARBA00023002"/>
    </source>
</evidence>
<protein>
    <submittedName>
        <fullName evidence="5">SDR family oxidoreductase</fullName>
    </submittedName>
</protein>
<evidence type="ECO:0000256" key="1">
    <source>
        <dbReference type="ARBA" id="ARBA00006484"/>
    </source>
</evidence>
<dbReference type="InterPro" id="IPR002347">
    <property type="entry name" value="SDR_fam"/>
</dbReference>
<dbReference type="InterPro" id="IPR057326">
    <property type="entry name" value="KR_dom"/>
</dbReference>
<dbReference type="PRINTS" id="PR00080">
    <property type="entry name" value="SDRFAMILY"/>
</dbReference>
<gene>
    <name evidence="5" type="ORF">GTZ99_08395</name>
</gene>
<dbReference type="Gene3D" id="3.40.50.720">
    <property type="entry name" value="NAD(P)-binding Rossmann-like Domain"/>
    <property type="match status" value="1"/>
</dbReference>
<organism evidence="5 6">
    <name type="scientific">Novosphingobium ovatum</name>
    <dbReference type="NCBI Taxonomy" id="1908523"/>
    <lineage>
        <taxon>Bacteria</taxon>
        <taxon>Pseudomonadati</taxon>
        <taxon>Pseudomonadota</taxon>
        <taxon>Alphaproteobacteria</taxon>
        <taxon>Sphingomonadales</taxon>
        <taxon>Sphingomonadaceae</taxon>
        <taxon>Novosphingobium</taxon>
    </lineage>
</organism>
<dbReference type="Pfam" id="PF13561">
    <property type="entry name" value="adh_short_C2"/>
    <property type="match status" value="1"/>
</dbReference>